<dbReference type="InterPro" id="IPR016195">
    <property type="entry name" value="Pol/histidinol_Pase-like"/>
</dbReference>
<dbReference type="Gene3D" id="1.10.150.650">
    <property type="match status" value="1"/>
</dbReference>
<reference evidence="2 3" key="1">
    <citation type="submission" date="2018-07" db="EMBL/GenBank/DDBJ databases">
        <title>Genome sequence of Rhodococcus rhodnii ATCC 35071 from Rhodnius prolixus.</title>
        <authorList>
            <person name="Patel V."/>
            <person name="Vogel K.J."/>
        </authorList>
    </citation>
    <scope>NUCLEOTIDE SEQUENCE [LARGE SCALE GENOMIC DNA]</scope>
    <source>
        <strain evidence="2 3">ATCC 35071</strain>
    </source>
</reference>
<evidence type="ECO:0000259" key="1">
    <source>
        <dbReference type="SMART" id="SM00481"/>
    </source>
</evidence>
<dbReference type="SUPFAM" id="SSF89550">
    <property type="entry name" value="PHP domain-like"/>
    <property type="match status" value="1"/>
</dbReference>
<dbReference type="CDD" id="cd07438">
    <property type="entry name" value="PHP_HisPPase_AMP"/>
    <property type="match status" value="1"/>
</dbReference>
<dbReference type="GO" id="GO:0004534">
    <property type="term" value="F:5'-3' RNA exonuclease activity"/>
    <property type="evidence" value="ECO:0007669"/>
    <property type="project" value="TreeGrafter"/>
</dbReference>
<organism evidence="2 3">
    <name type="scientific">Rhodococcus rhodnii</name>
    <dbReference type="NCBI Taxonomy" id="38312"/>
    <lineage>
        <taxon>Bacteria</taxon>
        <taxon>Bacillati</taxon>
        <taxon>Actinomycetota</taxon>
        <taxon>Actinomycetes</taxon>
        <taxon>Mycobacteriales</taxon>
        <taxon>Nocardiaceae</taxon>
        <taxon>Rhodococcus</taxon>
    </lineage>
</organism>
<dbReference type="RefSeq" id="WP_010837315.1">
    <property type="nucleotide sequence ID" value="NZ_QRCM01000001.1"/>
</dbReference>
<dbReference type="InterPro" id="IPR004013">
    <property type="entry name" value="PHP_dom"/>
</dbReference>
<sequence>MRIDLHAHSSESDGTDSPARLVAAAAEAGLDVVAITDHDTTAGWEAAAAARPDSLTLVRGMEMSCAGRGEDGFDVPVHLLAYLFDPAAPAFAAERERLRAERVDRIRAMATRMRSAGLAIDPDRILAEAGPSVGRPHLARALIDAGVVDSVADAFRGPLSTSSEFYVDKIDTPLADAVAMVADAGGVAVVAHPRARSRGRLMDLAQIAELVPDGLRGIEVHHPDHSAADVAVLDALADELDLVVTGSSDYHGSNKTIPLGAFTTAPEQYARLVDAATGTDVLGPVLG</sequence>
<dbReference type="Proteomes" id="UP000471120">
    <property type="component" value="Unassembled WGS sequence"/>
</dbReference>
<dbReference type="SMART" id="SM00481">
    <property type="entry name" value="POLIIIAc"/>
    <property type="match status" value="1"/>
</dbReference>
<dbReference type="GO" id="GO:0035312">
    <property type="term" value="F:5'-3' DNA exonuclease activity"/>
    <property type="evidence" value="ECO:0007669"/>
    <property type="project" value="TreeGrafter"/>
</dbReference>
<dbReference type="InterPro" id="IPR003141">
    <property type="entry name" value="Pol/His_phosphatase_N"/>
</dbReference>
<dbReference type="PANTHER" id="PTHR42924">
    <property type="entry name" value="EXONUCLEASE"/>
    <property type="match status" value="1"/>
</dbReference>
<feature type="domain" description="Polymerase/histidinol phosphatase N-terminal" evidence="1">
    <location>
        <begin position="3"/>
        <end position="67"/>
    </location>
</feature>
<dbReference type="AlphaFoldDB" id="A0A6P2CG60"/>
<protein>
    <submittedName>
        <fullName evidence="2">PHP domain-containing protein</fullName>
    </submittedName>
</protein>
<dbReference type="EMBL" id="QRCM01000001">
    <property type="protein sequence ID" value="TXG91747.1"/>
    <property type="molecule type" value="Genomic_DNA"/>
</dbReference>
<proteinExistence type="predicted"/>
<dbReference type="PANTHER" id="PTHR42924:SF3">
    <property type="entry name" value="POLYMERASE_HISTIDINOL PHOSPHATASE N-TERMINAL DOMAIN-CONTAINING PROTEIN"/>
    <property type="match status" value="1"/>
</dbReference>
<evidence type="ECO:0000313" key="2">
    <source>
        <dbReference type="EMBL" id="TXG91747.1"/>
    </source>
</evidence>
<dbReference type="Pfam" id="PF02811">
    <property type="entry name" value="PHP"/>
    <property type="match status" value="1"/>
</dbReference>
<comment type="caution">
    <text evidence="2">The sequence shown here is derived from an EMBL/GenBank/DDBJ whole genome shotgun (WGS) entry which is preliminary data.</text>
</comment>
<dbReference type="InterPro" id="IPR052018">
    <property type="entry name" value="PHP_domain"/>
</dbReference>
<evidence type="ECO:0000313" key="3">
    <source>
        <dbReference type="Proteomes" id="UP000471120"/>
    </source>
</evidence>
<gene>
    <name evidence="2" type="ORF">DW322_18085</name>
</gene>
<accession>A0A6P2CG60</accession>
<dbReference type="Gene3D" id="3.20.20.140">
    <property type="entry name" value="Metal-dependent hydrolases"/>
    <property type="match status" value="1"/>
</dbReference>
<name>A0A6P2CG60_9NOCA</name>